<name>A0ABZ0YM28_9GAMM</name>
<dbReference type="RefSeq" id="WP_133731913.1">
    <property type="nucleotide sequence ID" value="NZ_CP140255.1"/>
</dbReference>
<evidence type="ECO:0000313" key="3">
    <source>
        <dbReference type="Proteomes" id="UP001324794"/>
    </source>
</evidence>
<dbReference type="Proteomes" id="UP001324794">
    <property type="component" value="Chromosome"/>
</dbReference>
<keyword evidence="1" id="KW-1133">Transmembrane helix</keyword>
<evidence type="ECO:0000256" key="1">
    <source>
        <dbReference type="SAM" id="Phobius"/>
    </source>
</evidence>
<feature type="transmembrane region" description="Helical" evidence="1">
    <location>
        <begin position="26"/>
        <end position="50"/>
    </location>
</feature>
<proteinExistence type="predicted"/>
<dbReference type="EMBL" id="CP140255">
    <property type="protein sequence ID" value="WQH12371.1"/>
    <property type="molecule type" value="Genomic_DNA"/>
</dbReference>
<sequence>MPPLLTEYLSQPLQIVVEAPPTDWNAVLAGGLFTLIGAGIGAGLGAYFSYMAATRAQKKAALEEKRELALFICEECKHYAAVIKRKEHENYVIQRTQPNKPLPNNLRRDQEEALSKGRELSLLLHHHFPQVPNGLQNHLDEWGKSAGNNLVIEELIPEIEAIIQRLIKL</sequence>
<keyword evidence="1" id="KW-0472">Membrane</keyword>
<keyword evidence="3" id="KW-1185">Reference proteome</keyword>
<accession>A0ABZ0YM28</accession>
<protein>
    <submittedName>
        <fullName evidence="2">Uncharacterized protein</fullName>
    </submittedName>
</protein>
<organism evidence="2 3">
    <name type="scientific">Vreelandella neptunia</name>
    <dbReference type="NCBI Taxonomy" id="115551"/>
    <lineage>
        <taxon>Bacteria</taxon>
        <taxon>Pseudomonadati</taxon>
        <taxon>Pseudomonadota</taxon>
        <taxon>Gammaproteobacteria</taxon>
        <taxon>Oceanospirillales</taxon>
        <taxon>Halomonadaceae</taxon>
        <taxon>Vreelandella</taxon>
    </lineage>
</organism>
<keyword evidence="1" id="KW-0812">Transmembrane</keyword>
<evidence type="ECO:0000313" key="2">
    <source>
        <dbReference type="EMBL" id="WQH12371.1"/>
    </source>
</evidence>
<reference evidence="2 3" key="1">
    <citation type="submission" date="2023-11" db="EMBL/GenBank/DDBJ databases">
        <title>MicrobeMod: A computational toolkit for identifying prokaryotic methylation and restriction-modification with nanopore sequencing.</title>
        <authorList>
            <person name="Crits-Christoph A."/>
            <person name="Kang S.C."/>
            <person name="Lee H."/>
            <person name="Ostrov N."/>
        </authorList>
    </citation>
    <scope>NUCLEOTIDE SEQUENCE [LARGE SCALE GENOMIC DNA]</scope>
    <source>
        <strain evidence="2 3">ATCC BAA-805</strain>
    </source>
</reference>
<gene>
    <name evidence="2" type="ORF">SR894_19810</name>
</gene>